<keyword evidence="3" id="KW-1185">Reference proteome</keyword>
<keyword evidence="1" id="KW-0472">Membrane</keyword>
<protein>
    <submittedName>
        <fullName evidence="2">Uncharacterized protein</fullName>
    </submittedName>
</protein>
<dbReference type="RefSeq" id="WP_225551783.1">
    <property type="nucleotide sequence ID" value="NZ_JADEYP010000005.1"/>
</dbReference>
<proteinExistence type="predicted"/>
<keyword evidence="1" id="KW-0812">Transmembrane</keyword>
<name>A0ABS7Z384_9SPHI</name>
<keyword evidence="1" id="KW-1133">Transmembrane helix</keyword>
<feature type="transmembrane region" description="Helical" evidence="1">
    <location>
        <begin position="6"/>
        <end position="27"/>
    </location>
</feature>
<evidence type="ECO:0000313" key="2">
    <source>
        <dbReference type="EMBL" id="MCA5004443.1"/>
    </source>
</evidence>
<comment type="caution">
    <text evidence="2">The sequence shown here is derived from an EMBL/GenBank/DDBJ whole genome shotgun (WGS) entry which is preliminary data.</text>
</comment>
<gene>
    <name evidence="2" type="ORF">IPZ78_04620</name>
</gene>
<dbReference type="EMBL" id="JADEYP010000005">
    <property type="protein sequence ID" value="MCA5004443.1"/>
    <property type="molecule type" value="Genomic_DNA"/>
</dbReference>
<evidence type="ECO:0000256" key="1">
    <source>
        <dbReference type="SAM" id="Phobius"/>
    </source>
</evidence>
<sequence length="71" mass="8166">MNFFITFGRIIRFVLAVFTLVAAINYIQESTFNIELTDIAKQMQGEFSIQLDEFDVRLALNDSTLMLKVEA</sequence>
<accession>A0ABS7Z384</accession>
<organism evidence="2 3">
    <name type="scientific">Sphingobacterium bovistauri</name>
    <dbReference type="NCBI Taxonomy" id="2781959"/>
    <lineage>
        <taxon>Bacteria</taxon>
        <taxon>Pseudomonadati</taxon>
        <taxon>Bacteroidota</taxon>
        <taxon>Sphingobacteriia</taxon>
        <taxon>Sphingobacteriales</taxon>
        <taxon>Sphingobacteriaceae</taxon>
        <taxon>Sphingobacterium</taxon>
    </lineage>
</organism>
<reference evidence="2" key="1">
    <citation type="submission" date="2020-10" db="EMBL/GenBank/DDBJ databases">
        <authorList>
            <person name="Lu T."/>
            <person name="Wang Q."/>
            <person name="Han X."/>
        </authorList>
    </citation>
    <scope>NUCLEOTIDE SEQUENCE</scope>
    <source>
        <strain evidence="2">WQ 366</strain>
    </source>
</reference>
<dbReference type="Proteomes" id="UP001165302">
    <property type="component" value="Unassembled WGS sequence"/>
</dbReference>
<evidence type="ECO:0000313" key="3">
    <source>
        <dbReference type="Proteomes" id="UP001165302"/>
    </source>
</evidence>